<comment type="caution">
    <text evidence="1">The sequence shown here is derived from an EMBL/GenBank/DDBJ whole genome shotgun (WGS) entry which is preliminary data.</text>
</comment>
<evidence type="ECO:0000313" key="2">
    <source>
        <dbReference type="Proteomes" id="UP001187192"/>
    </source>
</evidence>
<dbReference type="Proteomes" id="UP001187192">
    <property type="component" value="Unassembled WGS sequence"/>
</dbReference>
<dbReference type="Pfam" id="PF14299">
    <property type="entry name" value="PP2"/>
    <property type="match status" value="1"/>
</dbReference>
<evidence type="ECO:0000313" key="1">
    <source>
        <dbReference type="EMBL" id="GMN60244.1"/>
    </source>
</evidence>
<protein>
    <recommendedName>
        <fullName evidence="3">Protein PHLOEM PROTEIN 2-LIKE A9-like</fullName>
    </recommendedName>
</protein>
<name>A0AA88J1E7_FICCA</name>
<keyword evidence="2" id="KW-1185">Reference proteome</keyword>
<accession>A0AA88J1E7</accession>
<evidence type="ECO:0008006" key="3">
    <source>
        <dbReference type="Google" id="ProtNLM"/>
    </source>
</evidence>
<proteinExistence type="predicted"/>
<dbReference type="AlphaFoldDB" id="A0AA88J1E7"/>
<gene>
    <name evidence="1" type="ORF">TIFTF001_029342</name>
</gene>
<dbReference type="InterPro" id="IPR025886">
    <property type="entry name" value="PP2-like"/>
</dbReference>
<organism evidence="1 2">
    <name type="scientific">Ficus carica</name>
    <name type="common">Common fig</name>
    <dbReference type="NCBI Taxonomy" id="3494"/>
    <lineage>
        <taxon>Eukaryota</taxon>
        <taxon>Viridiplantae</taxon>
        <taxon>Streptophyta</taxon>
        <taxon>Embryophyta</taxon>
        <taxon>Tracheophyta</taxon>
        <taxon>Spermatophyta</taxon>
        <taxon>Magnoliopsida</taxon>
        <taxon>eudicotyledons</taxon>
        <taxon>Gunneridae</taxon>
        <taxon>Pentapetalae</taxon>
        <taxon>rosids</taxon>
        <taxon>fabids</taxon>
        <taxon>Rosales</taxon>
        <taxon>Moraceae</taxon>
        <taxon>Ficeae</taxon>
        <taxon>Ficus</taxon>
    </lineage>
</organism>
<dbReference type="EMBL" id="BTGU01000097">
    <property type="protein sequence ID" value="GMN60244.1"/>
    <property type="molecule type" value="Genomic_DNA"/>
</dbReference>
<sequence length="131" mass="14898">MATKAHHEAEPAELIQVSWLEVTASTPDLETGKKYKIYFELSLKPDAFGWNGCQVYLMGKIGRKGRYKWTKVSLKDQTATQGRSKVPSDEFTIEVPQNSSDDRKLYFGLYEVWSGKWKGGLQIHNAVVEEV</sequence>
<reference evidence="1" key="1">
    <citation type="submission" date="2023-07" db="EMBL/GenBank/DDBJ databases">
        <title>draft genome sequence of fig (Ficus carica).</title>
        <authorList>
            <person name="Takahashi T."/>
            <person name="Nishimura K."/>
        </authorList>
    </citation>
    <scope>NUCLEOTIDE SEQUENCE</scope>
</reference>